<keyword evidence="3" id="KW-1185">Reference proteome</keyword>
<feature type="region of interest" description="Disordered" evidence="1">
    <location>
        <begin position="341"/>
        <end position="403"/>
    </location>
</feature>
<feature type="compositionally biased region" description="Low complexity" evidence="1">
    <location>
        <begin position="306"/>
        <end position="323"/>
    </location>
</feature>
<protein>
    <submittedName>
        <fullName evidence="2">Cordon-bleu protein-like 1</fullName>
    </submittedName>
</protein>
<feature type="compositionally biased region" description="Low complexity" evidence="1">
    <location>
        <begin position="556"/>
        <end position="585"/>
    </location>
</feature>
<feature type="compositionally biased region" description="Pro residues" evidence="1">
    <location>
        <begin position="289"/>
        <end position="305"/>
    </location>
</feature>
<reference evidence="2" key="1">
    <citation type="submission" date="2021-07" db="EMBL/GenBank/DDBJ databases">
        <authorList>
            <person name="Catto M.A."/>
            <person name="Jacobson A."/>
            <person name="Kennedy G."/>
            <person name="Labadie P."/>
            <person name="Hunt B.G."/>
            <person name="Srinivasan R."/>
        </authorList>
    </citation>
    <scope>NUCLEOTIDE SEQUENCE</scope>
    <source>
        <strain evidence="2">PL_HMW_Pooled</strain>
        <tissue evidence="2">Head</tissue>
    </source>
</reference>
<evidence type="ECO:0000313" key="2">
    <source>
        <dbReference type="EMBL" id="KAK3912974.1"/>
    </source>
</evidence>
<sequence length="771" mass="78974">MAMAKVSGVPLAEDAPPDLLAGSMDLRVVLPCGSVARCNVDRSTPMMDLLVQLAKVHRISPAAHTLQPFGIKNTPLQSQPSTPIGALDVFTVKIVPKARPLAPLGKRTAPRPTPAQPFEQTFRLQVHLPRNQLYVTRASRATVLGDIRHLACTEKNLDPLKYELRHPANLDQRLDPDATLGECGLTEVALVAAGGRLGLGLSQPLPDIMALRRQEDRRREAAKAGQFGYLTSHSMAEGSVSSASSGSLGGRSTSPAPSDGERSTSPPAIQPLQQLQPPSRPGRKRRPAPKPPVSAQPSAPAPAPAPATTTPAPAPAPAANTTTEMNNNINKEVIASGGTVISHSRNSSDSSGYHEASVLSESPEGLGLGQHDGLPGLQQDARQQRPRAAKQLQSCVSQPNLNLSRSMTNLSVQQQQLSVRGNRNSIAVSGQGHLGEHDVHDGGLGRVPGAHRASTSSLATAGQRKKKAPPPPPPAAAPQPRPAADGLAAPASAPASAPAPASAAAPAAPTPAPSSGAPADPFLKTQSLERQSSVQQQVAEDAASSLRPGLTKSCTLPSSLSSALDGALGADAVPAVGSSSSSSTPTPTPSEQSVHLSGKRSPSEPRPASSSSSSSSSGSSGSPNISTARGRFMKTMVNDGEGGGAGAGGGGLARPSYLSLGKPLHGAGAVLRGPRPGGFPEAVSASPSSSTATPGSASTPPSEQDEEGSVGPAGTSPAQAPAPPLPSPQICLLEPPPPDVMRVSRRESSDSWHNFLVELNRILQDRVGEYV</sequence>
<feature type="compositionally biased region" description="Low complexity" evidence="1">
    <location>
        <begin position="609"/>
        <end position="622"/>
    </location>
</feature>
<feature type="compositionally biased region" description="Polar residues" evidence="1">
    <location>
        <begin position="341"/>
        <end position="351"/>
    </location>
</feature>
<feature type="compositionally biased region" description="Low complexity" evidence="1">
    <location>
        <begin position="238"/>
        <end position="254"/>
    </location>
</feature>
<evidence type="ECO:0000256" key="1">
    <source>
        <dbReference type="SAM" id="MobiDB-lite"/>
    </source>
</evidence>
<dbReference type="InterPro" id="IPR039895">
    <property type="entry name" value="COBL-like"/>
</dbReference>
<feature type="compositionally biased region" description="Low complexity" evidence="1">
    <location>
        <begin position="684"/>
        <end position="702"/>
    </location>
</feature>
<dbReference type="PANTHER" id="PTHR21557">
    <property type="entry name" value="CORDON-BLEU"/>
    <property type="match status" value="1"/>
</dbReference>
<feature type="compositionally biased region" description="Basic and acidic residues" evidence="1">
    <location>
        <begin position="434"/>
        <end position="443"/>
    </location>
</feature>
<dbReference type="EMBL" id="JAHWGI010000307">
    <property type="protein sequence ID" value="KAK3912974.1"/>
    <property type="molecule type" value="Genomic_DNA"/>
</dbReference>
<name>A0AAE1H1D8_9NEOP</name>
<feature type="compositionally biased region" description="Polar residues" evidence="1">
    <location>
        <begin position="394"/>
        <end position="403"/>
    </location>
</feature>
<comment type="caution">
    <text evidence="2">The sequence shown here is derived from an EMBL/GenBank/DDBJ whole genome shotgun (WGS) entry which is preliminary data.</text>
</comment>
<gene>
    <name evidence="2" type="ORF">KUF71_022428</name>
</gene>
<feature type="compositionally biased region" description="Gly residues" evidence="1">
    <location>
        <begin position="640"/>
        <end position="652"/>
    </location>
</feature>
<feature type="compositionally biased region" description="Polar residues" evidence="1">
    <location>
        <begin position="524"/>
        <end position="538"/>
    </location>
</feature>
<feature type="compositionally biased region" description="Low complexity" evidence="1">
    <location>
        <begin position="482"/>
        <end position="521"/>
    </location>
</feature>
<reference evidence="2" key="2">
    <citation type="journal article" date="2023" name="BMC Genomics">
        <title>Pest status, molecular evolution, and epigenetic factors derived from the genome assembly of Frankliniella fusca, a thysanopteran phytovirus vector.</title>
        <authorList>
            <person name="Catto M.A."/>
            <person name="Labadie P.E."/>
            <person name="Jacobson A.L."/>
            <person name="Kennedy G.G."/>
            <person name="Srinivasan R."/>
            <person name="Hunt B.G."/>
        </authorList>
    </citation>
    <scope>NUCLEOTIDE SEQUENCE</scope>
    <source>
        <strain evidence="2">PL_HMW_Pooled</strain>
    </source>
</reference>
<dbReference type="AlphaFoldDB" id="A0AAE1H1D8"/>
<proteinExistence type="predicted"/>
<feature type="region of interest" description="Disordered" evidence="1">
    <location>
        <begin position="238"/>
        <end position="323"/>
    </location>
</feature>
<feature type="compositionally biased region" description="Low complexity" evidence="1">
    <location>
        <begin position="266"/>
        <end position="277"/>
    </location>
</feature>
<organism evidence="2 3">
    <name type="scientific">Frankliniella fusca</name>
    <dbReference type="NCBI Taxonomy" id="407009"/>
    <lineage>
        <taxon>Eukaryota</taxon>
        <taxon>Metazoa</taxon>
        <taxon>Ecdysozoa</taxon>
        <taxon>Arthropoda</taxon>
        <taxon>Hexapoda</taxon>
        <taxon>Insecta</taxon>
        <taxon>Pterygota</taxon>
        <taxon>Neoptera</taxon>
        <taxon>Paraneoptera</taxon>
        <taxon>Thysanoptera</taxon>
        <taxon>Terebrantia</taxon>
        <taxon>Thripoidea</taxon>
        <taxon>Thripidae</taxon>
        <taxon>Frankliniella</taxon>
    </lineage>
</organism>
<dbReference type="PANTHER" id="PTHR21557:SF2">
    <property type="entry name" value="CORDON-BLEU PROTEIN-LIKE 1"/>
    <property type="match status" value="1"/>
</dbReference>
<dbReference type="GO" id="GO:0003785">
    <property type="term" value="F:actin monomer binding"/>
    <property type="evidence" value="ECO:0007669"/>
    <property type="project" value="InterPro"/>
</dbReference>
<dbReference type="Proteomes" id="UP001219518">
    <property type="component" value="Unassembled WGS sequence"/>
</dbReference>
<feature type="compositionally biased region" description="Pro residues" evidence="1">
    <location>
        <begin position="469"/>
        <end position="481"/>
    </location>
</feature>
<evidence type="ECO:0000313" key="3">
    <source>
        <dbReference type="Proteomes" id="UP001219518"/>
    </source>
</evidence>
<accession>A0AAE1H1D8</accession>
<feature type="region of interest" description="Disordered" evidence="1">
    <location>
        <begin position="427"/>
        <end position="745"/>
    </location>
</feature>
<dbReference type="Gene3D" id="3.10.20.90">
    <property type="entry name" value="Phosphatidylinositol 3-kinase Catalytic Subunit, Chain A, domain 1"/>
    <property type="match status" value="1"/>
</dbReference>